<sequence>MLNNSTVVQTTPSSMIEDSTESHVTNTTMASFDPGVQERSMLAKIVGFICFFSLTATGVVGNSLVIYTIFTDFTLQIKTQLSNMPILSLAYIDLITTGICSMLGAASIVYDEYPFGKIVCGIWAYVNLLGLITTIGILAVISVDRFIAVGWSLHYPQMVTYNRIAAGCGYVWVMCLAVSVVWVSTEYGYDFWAGVCDVTWANFGPDFPREFYFAIVCAFIYVFIPSAIILACNLLIIQFSKEKGHAATAGSDGKQDAKSKANSKVLKAMIIVILSFFTLTFPSALIKILKVIGGKDGPVKYIPNIFTTFTTFLQLSASIVNPFIYGLFRKDFRDAYAKLWKQMKQALNLK</sequence>
<evidence type="ECO:0000256" key="1">
    <source>
        <dbReference type="ARBA" id="ARBA00004651"/>
    </source>
</evidence>
<dbReference type="PANTHER" id="PTHR24249">
    <property type="entry name" value="HISTAMINE RECEPTOR-RELATED G-PROTEIN COUPLED RECEPTOR"/>
    <property type="match status" value="1"/>
</dbReference>
<dbReference type="GO" id="GO:0004930">
    <property type="term" value="F:G protein-coupled receptor activity"/>
    <property type="evidence" value="ECO:0007669"/>
    <property type="project" value="UniProtKB-KW"/>
</dbReference>
<evidence type="ECO:0000256" key="11">
    <source>
        <dbReference type="SAM" id="MobiDB-lite"/>
    </source>
</evidence>
<keyword evidence="4 10" id="KW-0812">Transmembrane</keyword>
<keyword evidence="6 10" id="KW-0297">G-protein coupled receptor</keyword>
<feature type="region of interest" description="Disordered" evidence="11">
    <location>
        <begin position="1"/>
        <end position="22"/>
    </location>
</feature>
<comment type="caution">
    <text evidence="14">The sequence shown here is derived from an EMBL/GenBank/DDBJ whole genome shotgun (WGS) entry which is preliminary data.</text>
</comment>
<evidence type="ECO:0000256" key="6">
    <source>
        <dbReference type="ARBA" id="ARBA00023040"/>
    </source>
</evidence>
<dbReference type="OrthoDB" id="6159456at2759"/>
<feature type="transmembrane region" description="Helical" evidence="12">
    <location>
        <begin position="164"/>
        <end position="183"/>
    </location>
</feature>
<feature type="transmembrane region" description="Helical" evidence="12">
    <location>
        <begin position="122"/>
        <end position="143"/>
    </location>
</feature>
<dbReference type="InterPro" id="IPR000276">
    <property type="entry name" value="GPCR_Rhodpsn"/>
</dbReference>
<keyword evidence="9 10" id="KW-0807">Transducer</keyword>
<evidence type="ECO:0000256" key="8">
    <source>
        <dbReference type="ARBA" id="ARBA00023170"/>
    </source>
</evidence>
<feature type="transmembrane region" description="Helical" evidence="12">
    <location>
        <begin position="268"/>
        <end position="289"/>
    </location>
</feature>
<dbReference type="PRINTS" id="PR00237">
    <property type="entry name" value="GPCRRHODOPSN"/>
</dbReference>
<dbReference type="SMART" id="SM01381">
    <property type="entry name" value="7TM_GPCR_Srsx"/>
    <property type="match status" value="1"/>
</dbReference>
<protein>
    <submittedName>
        <fullName evidence="14">Alpha-1A adrenergic receptor</fullName>
    </submittedName>
</protein>
<keyword evidence="5 12" id="KW-1133">Transmembrane helix</keyword>
<dbReference type="Proteomes" id="UP000198287">
    <property type="component" value="Unassembled WGS sequence"/>
</dbReference>
<evidence type="ECO:0000256" key="2">
    <source>
        <dbReference type="ARBA" id="ARBA00010663"/>
    </source>
</evidence>
<feature type="domain" description="G-protein coupled receptors family 1 profile" evidence="13">
    <location>
        <begin position="61"/>
        <end position="325"/>
    </location>
</feature>
<feature type="transmembrane region" description="Helical" evidence="12">
    <location>
        <begin position="91"/>
        <end position="110"/>
    </location>
</feature>
<dbReference type="Gene3D" id="1.20.1070.10">
    <property type="entry name" value="Rhodopsin 7-helix transmembrane proteins"/>
    <property type="match status" value="1"/>
</dbReference>
<dbReference type="SUPFAM" id="SSF81321">
    <property type="entry name" value="Family A G protein-coupled receptor-like"/>
    <property type="match status" value="1"/>
</dbReference>
<dbReference type="STRING" id="158441.A0A226F3V1"/>
<evidence type="ECO:0000256" key="7">
    <source>
        <dbReference type="ARBA" id="ARBA00023136"/>
    </source>
</evidence>
<evidence type="ECO:0000256" key="10">
    <source>
        <dbReference type="RuleBase" id="RU000688"/>
    </source>
</evidence>
<evidence type="ECO:0000313" key="15">
    <source>
        <dbReference type="Proteomes" id="UP000198287"/>
    </source>
</evidence>
<dbReference type="AlphaFoldDB" id="A0A226F3V1"/>
<dbReference type="Pfam" id="PF00001">
    <property type="entry name" value="7tm_1"/>
    <property type="match status" value="1"/>
</dbReference>
<dbReference type="PROSITE" id="PS50262">
    <property type="entry name" value="G_PROTEIN_RECEP_F1_2"/>
    <property type="match status" value="1"/>
</dbReference>
<keyword evidence="8 10" id="KW-0675">Receptor</keyword>
<proteinExistence type="inferred from homology"/>
<dbReference type="InterPro" id="IPR017452">
    <property type="entry name" value="GPCR_Rhodpsn_7TM"/>
</dbReference>
<comment type="subcellular location">
    <subcellularLocation>
        <location evidence="1">Cell membrane</location>
        <topology evidence="1">Multi-pass membrane protein</topology>
    </subcellularLocation>
</comment>
<dbReference type="CDD" id="cd00637">
    <property type="entry name" value="7tm_classA_rhodopsin-like"/>
    <property type="match status" value="1"/>
</dbReference>
<dbReference type="InterPro" id="IPR050569">
    <property type="entry name" value="TAAR"/>
</dbReference>
<organism evidence="14 15">
    <name type="scientific">Folsomia candida</name>
    <name type="common">Springtail</name>
    <dbReference type="NCBI Taxonomy" id="158441"/>
    <lineage>
        <taxon>Eukaryota</taxon>
        <taxon>Metazoa</taxon>
        <taxon>Ecdysozoa</taxon>
        <taxon>Arthropoda</taxon>
        <taxon>Hexapoda</taxon>
        <taxon>Collembola</taxon>
        <taxon>Entomobryomorpha</taxon>
        <taxon>Isotomoidea</taxon>
        <taxon>Isotomidae</taxon>
        <taxon>Proisotominae</taxon>
        <taxon>Folsomia</taxon>
    </lineage>
</organism>
<reference evidence="14 15" key="1">
    <citation type="submission" date="2015-12" db="EMBL/GenBank/DDBJ databases">
        <title>The genome of Folsomia candida.</title>
        <authorList>
            <person name="Faddeeva A."/>
            <person name="Derks M.F."/>
            <person name="Anvar Y."/>
            <person name="Smit S."/>
            <person name="Van Straalen N."/>
            <person name="Roelofs D."/>
        </authorList>
    </citation>
    <scope>NUCLEOTIDE SEQUENCE [LARGE SCALE GENOMIC DNA]</scope>
    <source>
        <strain evidence="14 15">VU population</strain>
        <tissue evidence="14">Whole body</tissue>
    </source>
</reference>
<accession>A0A226F3V1</accession>
<name>A0A226F3V1_FOLCA</name>
<comment type="similarity">
    <text evidence="2 10">Belongs to the G-protein coupled receptor 1 family.</text>
</comment>
<feature type="transmembrane region" description="Helical" evidence="12">
    <location>
        <begin position="45"/>
        <end position="70"/>
    </location>
</feature>
<dbReference type="PROSITE" id="PS00237">
    <property type="entry name" value="G_PROTEIN_RECEP_F1_1"/>
    <property type="match status" value="1"/>
</dbReference>
<dbReference type="PANTHER" id="PTHR24249:SF372">
    <property type="entry name" value="G-PROTEIN COUPLED RECEPTORS FAMILY 1 PROFILE DOMAIN-CONTAINING PROTEIN"/>
    <property type="match status" value="1"/>
</dbReference>
<evidence type="ECO:0000256" key="5">
    <source>
        <dbReference type="ARBA" id="ARBA00022989"/>
    </source>
</evidence>
<dbReference type="OMA" id="CYTKICR"/>
<keyword evidence="7 12" id="KW-0472">Membrane</keyword>
<evidence type="ECO:0000256" key="3">
    <source>
        <dbReference type="ARBA" id="ARBA00022475"/>
    </source>
</evidence>
<feature type="transmembrane region" description="Helical" evidence="12">
    <location>
        <begin position="211"/>
        <end position="236"/>
    </location>
</feature>
<evidence type="ECO:0000313" key="14">
    <source>
        <dbReference type="EMBL" id="OXA63586.1"/>
    </source>
</evidence>
<keyword evidence="3" id="KW-1003">Cell membrane</keyword>
<dbReference type="GO" id="GO:0005886">
    <property type="term" value="C:plasma membrane"/>
    <property type="evidence" value="ECO:0007669"/>
    <property type="project" value="UniProtKB-SubCell"/>
</dbReference>
<evidence type="ECO:0000256" key="4">
    <source>
        <dbReference type="ARBA" id="ARBA00022692"/>
    </source>
</evidence>
<evidence type="ECO:0000256" key="12">
    <source>
        <dbReference type="SAM" id="Phobius"/>
    </source>
</evidence>
<feature type="transmembrane region" description="Helical" evidence="12">
    <location>
        <begin position="301"/>
        <end position="328"/>
    </location>
</feature>
<keyword evidence="15" id="KW-1185">Reference proteome</keyword>
<gene>
    <name evidence="14" type="ORF">Fcan01_01513</name>
</gene>
<dbReference type="EMBL" id="LNIX01000001">
    <property type="protein sequence ID" value="OXA63586.1"/>
    <property type="molecule type" value="Genomic_DNA"/>
</dbReference>
<evidence type="ECO:0000256" key="9">
    <source>
        <dbReference type="ARBA" id="ARBA00023224"/>
    </source>
</evidence>
<evidence type="ECO:0000259" key="13">
    <source>
        <dbReference type="PROSITE" id="PS50262"/>
    </source>
</evidence>